<protein>
    <submittedName>
        <fullName evidence="1">Sulfur reduction protein DsrE</fullName>
    </submittedName>
</protein>
<dbReference type="EMBL" id="MEUG01000001">
    <property type="protein sequence ID" value="OGC28949.1"/>
    <property type="molecule type" value="Genomic_DNA"/>
</dbReference>
<organism evidence="1 2">
    <name type="scientific">candidate division WOR-1 bacterium RIFOXYC12_FULL_54_18</name>
    <dbReference type="NCBI Taxonomy" id="1802584"/>
    <lineage>
        <taxon>Bacteria</taxon>
        <taxon>Bacillati</taxon>
        <taxon>Saganbacteria</taxon>
    </lineage>
</organism>
<dbReference type="Gene3D" id="3.40.1260.10">
    <property type="entry name" value="DsrEFH-like"/>
    <property type="match status" value="1"/>
</dbReference>
<dbReference type="InterPro" id="IPR003787">
    <property type="entry name" value="Sulphur_relay_DsrE/F-like"/>
</dbReference>
<dbReference type="AlphaFoldDB" id="A0A1F4T8U7"/>
<reference evidence="1 2" key="1">
    <citation type="journal article" date="2016" name="Nat. Commun.">
        <title>Thousands of microbial genomes shed light on interconnected biogeochemical processes in an aquifer system.</title>
        <authorList>
            <person name="Anantharaman K."/>
            <person name="Brown C.T."/>
            <person name="Hug L.A."/>
            <person name="Sharon I."/>
            <person name="Castelle C.J."/>
            <person name="Probst A.J."/>
            <person name="Thomas B.C."/>
            <person name="Singh A."/>
            <person name="Wilkins M.J."/>
            <person name="Karaoz U."/>
            <person name="Brodie E.L."/>
            <person name="Williams K.H."/>
            <person name="Hubbard S.S."/>
            <person name="Banfield J.F."/>
        </authorList>
    </citation>
    <scope>NUCLEOTIDE SEQUENCE [LARGE SCALE GENOMIC DNA]</scope>
</reference>
<dbReference type="SUPFAM" id="SSF75169">
    <property type="entry name" value="DsrEFH-like"/>
    <property type="match status" value="1"/>
</dbReference>
<sequence length="104" mass="11520">MGIVIASNDAETSWNALRFANFSLGQKDEVKVFLMGKGVEYQAISTDKFNTIEQAEKLLSAGGKILACGTCIKSRNQEGTEMCPINTMKDMYDLVRESDRVVTF</sequence>
<proteinExistence type="predicted"/>
<dbReference type="InterPro" id="IPR027396">
    <property type="entry name" value="DsrEFH-like"/>
</dbReference>
<dbReference type="Pfam" id="PF02635">
    <property type="entry name" value="DsrE"/>
    <property type="match status" value="1"/>
</dbReference>
<dbReference type="Proteomes" id="UP000178602">
    <property type="component" value="Unassembled WGS sequence"/>
</dbReference>
<gene>
    <name evidence="1" type="ORF">A3K49_07915</name>
</gene>
<evidence type="ECO:0000313" key="1">
    <source>
        <dbReference type="EMBL" id="OGC28949.1"/>
    </source>
</evidence>
<evidence type="ECO:0000313" key="2">
    <source>
        <dbReference type="Proteomes" id="UP000178602"/>
    </source>
</evidence>
<name>A0A1F4T8U7_UNCSA</name>
<accession>A0A1F4T8U7</accession>
<comment type="caution">
    <text evidence="1">The sequence shown here is derived from an EMBL/GenBank/DDBJ whole genome shotgun (WGS) entry which is preliminary data.</text>
</comment>